<evidence type="ECO:0000313" key="7">
    <source>
        <dbReference type="EMBL" id="GKV13807.1"/>
    </source>
</evidence>
<dbReference type="InterPro" id="IPR033690">
    <property type="entry name" value="Adenylat_kinase_CS"/>
</dbReference>
<sequence length="270" mass="30188">MISTISRLSATATAAVAVVATPPVYRLLQLSRFHGAAQPQPQLDLDNYCSYRSESEPCRNQLIRSSPVADTEGAVPLRGVQWAFIGSPRAKKHVFADMLSKLLEVPHISMASLVRQELNPRSAIYREIAKAVNHGELVGENIIFGLVSKRLEDGYCRGETGFILDGIPRSRIQAEILDQLAEIDLVVNFKCTEDTIVKAQGEASWKERLQDYKEQGKQLEDYYRKQKKLLDFQVSIAPVETWQGLLTALHLQHIHATHPLMKLTAGLSFP</sequence>
<organism evidence="7 8">
    <name type="scientific">Rubroshorea leprosula</name>
    <dbReference type="NCBI Taxonomy" id="152421"/>
    <lineage>
        <taxon>Eukaryota</taxon>
        <taxon>Viridiplantae</taxon>
        <taxon>Streptophyta</taxon>
        <taxon>Embryophyta</taxon>
        <taxon>Tracheophyta</taxon>
        <taxon>Spermatophyta</taxon>
        <taxon>Magnoliopsida</taxon>
        <taxon>eudicotyledons</taxon>
        <taxon>Gunneridae</taxon>
        <taxon>Pentapetalae</taxon>
        <taxon>rosids</taxon>
        <taxon>malvids</taxon>
        <taxon>Malvales</taxon>
        <taxon>Dipterocarpaceae</taxon>
        <taxon>Rubroshorea</taxon>
    </lineage>
</organism>
<keyword evidence="5" id="KW-0418">Kinase</keyword>
<evidence type="ECO:0000256" key="3">
    <source>
        <dbReference type="ARBA" id="ARBA00022679"/>
    </source>
</evidence>
<comment type="caution">
    <text evidence="7">The sequence shown here is derived from an EMBL/GenBank/DDBJ whole genome shotgun (WGS) entry which is preliminary data.</text>
</comment>
<dbReference type="GO" id="GO:0004017">
    <property type="term" value="F:AMP kinase activity"/>
    <property type="evidence" value="ECO:0007669"/>
    <property type="project" value="UniProtKB-EC"/>
</dbReference>
<dbReference type="Pfam" id="PF00406">
    <property type="entry name" value="ADK"/>
    <property type="match status" value="1"/>
</dbReference>
<comment type="similarity">
    <text evidence="1">Belongs to the adenylate kinase family.</text>
</comment>
<dbReference type="PANTHER" id="PTHR23359">
    <property type="entry name" value="NUCLEOTIDE KINASE"/>
    <property type="match status" value="1"/>
</dbReference>
<dbReference type="EC" id="2.7.4.3" evidence="2"/>
<evidence type="ECO:0000256" key="4">
    <source>
        <dbReference type="ARBA" id="ARBA00022741"/>
    </source>
</evidence>
<dbReference type="InterPro" id="IPR027417">
    <property type="entry name" value="P-loop_NTPase"/>
</dbReference>
<keyword evidence="8" id="KW-1185">Reference proteome</keyword>
<proteinExistence type="inferred from homology"/>
<dbReference type="InterPro" id="IPR000850">
    <property type="entry name" value="Adenylat/UMP-CMP_kin"/>
</dbReference>
<evidence type="ECO:0000256" key="1">
    <source>
        <dbReference type="ARBA" id="ARBA00007220"/>
    </source>
</evidence>
<dbReference type="SUPFAM" id="SSF52540">
    <property type="entry name" value="P-loop containing nucleoside triphosphate hydrolases"/>
    <property type="match status" value="1"/>
</dbReference>
<gene>
    <name evidence="7" type="ORF">SLEP1_g24783</name>
</gene>
<dbReference type="Proteomes" id="UP001054252">
    <property type="component" value="Unassembled WGS sequence"/>
</dbReference>
<evidence type="ECO:0000313" key="8">
    <source>
        <dbReference type="Proteomes" id="UP001054252"/>
    </source>
</evidence>
<evidence type="ECO:0000256" key="6">
    <source>
        <dbReference type="ARBA" id="ARBA00031517"/>
    </source>
</evidence>
<dbReference type="PROSITE" id="PS00113">
    <property type="entry name" value="ADENYLATE_KINASE"/>
    <property type="match status" value="1"/>
</dbReference>
<protein>
    <recommendedName>
        <fullName evidence="2">adenylate kinase</fullName>
        <ecNumber evidence="2">2.7.4.3</ecNumber>
    </recommendedName>
    <alternativeName>
        <fullName evidence="6">ATP:AMP phosphotransferase</fullName>
    </alternativeName>
</protein>
<evidence type="ECO:0000256" key="2">
    <source>
        <dbReference type="ARBA" id="ARBA00012955"/>
    </source>
</evidence>
<dbReference type="CDD" id="cd01428">
    <property type="entry name" value="ADK"/>
    <property type="match status" value="1"/>
</dbReference>
<name>A0AAV5JR86_9ROSI</name>
<evidence type="ECO:0000256" key="5">
    <source>
        <dbReference type="ARBA" id="ARBA00022777"/>
    </source>
</evidence>
<keyword evidence="4" id="KW-0547">Nucleotide-binding</keyword>
<dbReference type="Gene3D" id="3.40.50.300">
    <property type="entry name" value="P-loop containing nucleotide triphosphate hydrolases"/>
    <property type="match status" value="1"/>
</dbReference>
<dbReference type="AlphaFoldDB" id="A0AAV5JR86"/>
<reference evidence="7 8" key="1">
    <citation type="journal article" date="2021" name="Commun. Biol.">
        <title>The genome of Shorea leprosula (Dipterocarpaceae) highlights the ecological relevance of drought in aseasonal tropical rainforests.</title>
        <authorList>
            <person name="Ng K.K.S."/>
            <person name="Kobayashi M.J."/>
            <person name="Fawcett J.A."/>
            <person name="Hatakeyama M."/>
            <person name="Paape T."/>
            <person name="Ng C.H."/>
            <person name="Ang C.C."/>
            <person name="Tnah L.H."/>
            <person name="Lee C.T."/>
            <person name="Nishiyama T."/>
            <person name="Sese J."/>
            <person name="O'Brien M.J."/>
            <person name="Copetti D."/>
            <person name="Mohd Noor M.I."/>
            <person name="Ong R.C."/>
            <person name="Putra M."/>
            <person name="Sireger I.Z."/>
            <person name="Indrioko S."/>
            <person name="Kosugi Y."/>
            <person name="Izuno A."/>
            <person name="Isagi Y."/>
            <person name="Lee S.L."/>
            <person name="Shimizu K.K."/>
        </authorList>
    </citation>
    <scope>NUCLEOTIDE SEQUENCE [LARGE SCALE GENOMIC DNA]</scope>
    <source>
        <strain evidence="7">214</strain>
    </source>
</reference>
<dbReference type="EMBL" id="BPVZ01000039">
    <property type="protein sequence ID" value="GKV13807.1"/>
    <property type="molecule type" value="Genomic_DNA"/>
</dbReference>
<accession>A0AAV5JR86</accession>
<keyword evidence="3" id="KW-0808">Transferase</keyword>
<dbReference type="GO" id="GO:0005524">
    <property type="term" value="F:ATP binding"/>
    <property type="evidence" value="ECO:0007669"/>
    <property type="project" value="InterPro"/>
</dbReference>